<dbReference type="Proteomes" id="UP001282363">
    <property type="component" value="Unassembled WGS sequence"/>
</dbReference>
<name>A0AAJ2P9W1_9BACT</name>
<sequence>MIFGISGGVDSALVSFLGKKLSLIRI</sequence>
<dbReference type="EMBL" id="JAWPFH010000013">
    <property type="protein sequence ID" value="MDW2906586.1"/>
    <property type="molecule type" value="Genomic_DNA"/>
</dbReference>
<protein>
    <submittedName>
        <fullName evidence="1">Uncharacterized protein</fullName>
    </submittedName>
</protein>
<dbReference type="RefSeq" id="WP_230577110.1">
    <property type="nucleotide sequence ID" value="NZ_CP145969.1"/>
</dbReference>
<reference evidence="1" key="1">
    <citation type="submission" date="2023-10" db="EMBL/GenBank/DDBJ databases">
        <title>Genome sequences of Mycoplasma ovipneumoniae isolated from goats.</title>
        <authorList>
            <person name="Spergser J."/>
        </authorList>
    </citation>
    <scope>NUCLEOTIDE SEQUENCE</scope>
    <source>
        <strain evidence="1">GL19</strain>
    </source>
</reference>
<organism evidence="1 2">
    <name type="scientific">Mesomycoplasma ovipneumoniae</name>
    <dbReference type="NCBI Taxonomy" id="29562"/>
    <lineage>
        <taxon>Bacteria</taxon>
        <taxon>Bacillati</taxon>
        <taxon>Mycoplasmatota</taxon>
        <taxon>Mycoplasmoidales</taxon>
        <taxon>Metamycoplasmataceae</taxon>
        <taxon>Mesomycoplasma</taxon>
    </lineage>
</organism>
<accession>A0AAJ2P9W1</accession>
<comment type="caution">
    <text evidence="1">The sequence shown here is derived from an EMBL/GenBank/DDBJ whole genome shotgun (WGS) entry which is preliminary data.</text>
</comment>
<dbReference type="AlphaFoldDB" id="A0AAJ2P9W1"/>
<gene>
    <name evidence="1" type="ORF">R7U65_03095</name>
</gene>
<evidence type="ECO:0000313" key="2">
    <source>
        <dbReference type="Proteomes" id="UP001282363"/>
    </source>
</evidence>
<evidence type="ECO:0000313" key="1">
    <source>
        <dbReference type="EMBL" id="MDW2906586.1"/>
    </source>
</evidence>
<proteinExistence type="predicted"/>